<dbReference type="InterPro" id="IPR031745">
    <property type="entry name" value="Vps53_C"/>
</dbReference>
<evidence type="ECO:0000259" key="7">
    <source>
        <dbReference type="Pfam" id="PF04100"/>
    </source>
</evidence>
<dbReference type="InterPro" id="IPR039766">
    <property type="entry name" value="Vps53"/>
</dbReference>
<keyword evidence="6" id="KW-0472">Membrane</keyword>
<evidence type="ECO:0000256" key="1">
    <source>
        <dbReference type="ARBA" id="ARBA00004150"/>
    </source>
</evidence>
<dbReference type="GO" id="GO:0090156">
    <property type="term" value="P:intracellular sphingolipid homeostasis"/>
    <property type="evidence" value="ECO:0007669"/>
    <property type="project" value="EnsemblFungi"/>
</dbReference>
<evidence type="ECO:0000256" key="3">
    <source>
        <dbReference type="ARBA" id="ARBA00008628"/>
    </source>
</evidence>
<feature type="domain" description="Vps53 N-terminal" evidence="7">
    <location>
        <begin position="13"/>
        <end position="370"/>
    </location>
</feature>
<sequence length="805" mass="91960">MEIEQLNYDTGPALKAILGSEHSLSEIDQLIQATKCMKLQLEEDIIASTQASDVGRKDGQLSSLKSTFEKLMGNVDGITSLSKETETTISRLTKDISYLDNAKRNLSQSMTFFQNLQLITEAYFECRDLLACNEFKEMKAPYSLMSGLMEYFQDYKSVEEIGKLMAKISRLQTETLTRIKKSYETLIGSRSIPEKRFDESMLRDGACELLETSSSAKAELIDWSISKLLYEVTEIFHVDDEAGSLENLSTRYVYFKKVLNSFNADLANFFPKAWEMPWRLTSRFYTVTKKDLEILLGRELKQSPSIDLFMGSLQTTLDFEKYIDVKISNRAYNASKLDKISSSFEPYLVLWIQHQESMMNSKILNYMAEDKLVQSSESLVIPSSADLFRTYRSLLSQTLDLIQAGPGRDRMLIELATFFDSWLKTYSSKILNPLLISTDTKIENKEESILYTLLVLNTADYCSTTIRQLEEKLAEYLSAEKDLVPIFDKVQMQYGGLIAGAMDVLVNSLVAPDLAFAWREFDNTDWRTVAVEDYSRYTVTLRGIIRDEQSIIKKITSKFNREMYSWNFMDRVIELISSGFLNCIIRLLRPKPPLANLSIKRNFQASQVVVIGEQLQLDAECLKEALNFWADDSTDLINGSNTSSKRIKKHIDQNMEDTIILLKLLIVPLDDPETYQENYAAITNHNVNIVSWSFVLALKCLPWDLAEWKRLYRIFQASSQSGKLEILPALAKCKPLLNQFEYDFTHVADNTWQKFVRDELGIRLMQMPYNPKAGSGSSMARVPSGKINGNIKSLMSNTGFFNRGG</sequence>
<feature type="domain" description="Vps53 C-terminal" evidence="8">
    <location>
        <begin position="613"/>
        <end position="700"/>
    </location>
</feature>
<proteinExistence type="inferred from homology"/>
<reference evidence="10" key="1">
    <citation type="submission" date="2016-03" db="EMBL/GenBank/DDBJ databases">
        <authorList>
            <person name="Devillers H."/>
        </authorList>
    </citation>
    <scope>NUCLEOTIDE SEQUENCE [LARGE SCALE GENOMIC DNA]</scope>
</reference>
<evidence type="ECO:0000256" key="4">
    <source>
        <dbReference type="ARBA" id="ARBA00022753"/>
    </source>
</evidence>
<evidence type="ECO:0000256" key="2">
    <source>
        <dbReference type="ARBA" id="ARBA00004481"/>
    </source>
</evidence>
<comment type="similarity">
    <text evidence="3">Belongs to the VPS53 family.</text>
</comment>
<keyword evidence="10" id="KW-1185">Reference proteome</keyword>
<dbReference type="AlphaFoldDB" id="A0A1G4JD79"/>
<dbReference type="GO" id="GO:0010008">
    <property type="term" value="C:endosome membrane"/>
    <property type="evidence" value="ECO:0007669"/>
    <property type="project" value="UniProtKB-SubCell"/>
</dbReference>
<evidence type="ECO:0000256" key="6">
    <source>
        <dbReference type="ARBA" id="ARBA00023136"/>
    </source>
</evidence>
<comment type="subcellular location">
    <subcellularLocation>
        <location evidence="2">Endosome membrane</location>
        <topology evidence="2">Peripheral membrane protein</topology>
    </subcellularLocation>
    <subcellularLocation>
        <location evidence="1">Golgi apparatus</location>
        <location evidence="1">trans-Golgi network membrane</location>
        <topology evidence="1">Peripheral membrane protein</topology>
    </subcellularLocation>
</comment>
<dbReference type="Gene3D" id="1.10.357.110">
    <property type="entry name" value="Vacuolar protein sorting-associated protein 53, C-terminus"/>
    <property type="match status" value="1"/>
</dbReference>
<dbReference type="Pfam" id="PF16854">
    <property type="entry name" value="VPS53_C"/>
    <property type="match status" value="1"/>
</dbReference>
<evidence type="ECO:0000259" key="8">
    <source>
        <dbReference type="Pfam" id="PF16854"/>
    </source>
</evidence>
<dbReference type="STRING" id="1266660.A0A1G4JD79"/>
<name>A0A1G4JD79_9SACH</name>
<dbReference type="GO" id="GO:0042147">
    <property type="term" value="P:retrograde transport, endosome to Golgi"/>
    <property type="evidence" value="ECO:0007669"/>
    <property type="project" value="EnsemblFungi"/>
</dbReference>
<dbReference type="GO" id="GO:0006623">
    <property type="term" value="P:protein targeting to vacuole"/>
    <property type="evidence" value="ECO:0007669"/>
    <property type="project" value="EnsemblFungi"/>
</dbReference>
<evidence type="ECO:0000313" key="9">
    <source>
        <dbReference type="EMBL" id="SCU88138.1"/>
    </source>
</evidence>
<dbReference type="PANTHER" id="PTHR12820">
    <property type="entry name" value="VACUOLAR SORTING PROTEIN 53"/>
    <property type="match status" value="1"/>
</dbReference>
<dbReference type="PANTHER" id="PTHR12820:SF0">
    <property type="entry name" value="VACUOLAR PROTEIN SORTING-ASSOCIATED PROTEIN 53 HOMOLOG"/>
    <property type="match status" value="1"/>
</dbReference>
<dbReference type="OrthoDB" id="10261632at2759"/>
<dbReference type="Proteomes" id="UP000190274">
    <property type="component" value="Chromosome E"/>
</dbReference>
<gene>
    <name evidence="9" type="ORF">LADA_0E08416G</name>
</gene>
<dbReference type="InterPro" id="IPR007234">
    <property type="entry name" value="Vps53_N"/>
</dbReference>
<dbReference type="GO" id="GO:0000938">
    <property type="term" value="C:GARP complex"/>
    <property type="evidence" value="ECO:0007669"/>
    <property type="project" value="EnsemblFungi"/>
</dbReference>
<dbReference type="GO" id="GO:0006896">
    <property type="term" value="P:Golgi to vacuole transport"/>
    <property type="evidence" value="ECO:0007669"/>
    <property type="project" value="EnsemblFungi"/>
</dbReference>
<dbReference type="EMBL" id="LT598455">
    <property type="protein sequence ID" value="SCU88138.1"/>
    <property type="molecule type" value="Genomic_DNA"/>
</dbReference>
<organism evidence="9 10">
    <name type="scientific">Lachancea dasiensis</name>
    <dbReference type="NCBI Taxonomy" id="1072105"/>
    <lineage>
        <taxon>Eukaryota</taxon>
        <taxon>Fungi</taxon>
        <taxon>Dikarya</taxon>
        <taxon>Ascomycota</taxon>
        <taxon>Saccharomycotina</taxon>
        <taxon>Saccharomycetes</taxon>
        <taxon>Saccharomycetales</taxon>
        <taxon>Saccharomycetaceae</taxon>
        <taxon>Lachancea</taxon>
    </lineage>
</organism>
<dbReference type="InterPro" id="IPR038260">
    <property type="entry name" value="Vps53_C_sf"/>
</dbReference>
<evidence type="ECO:0000256" key="5">
    <source>
        <dbReference type="ARBA" id="ARBA00023034"/>
    </source>
</evidence>
<accession>A0A1G4JD79</accession>
<evidence type="ECO:0000313" key="10">
    <source>
        <dbReference type="Proteomes" id="UP000190274"/>
    </source>
</evidence>
<protein>
    <submittedName>
        <fullName evidence="9">LADA_0E08416g1_1</fullName>
    </submittedName>
</protein>
<keyword evidence="5" id="KW-0333">Golgi apparatus</keyword>
<keyword evidence="4" id="KW-0967">Endosome</keyword>
<dbReference type="GO" id="GO:0005829">
    <property type="term" value="C:cytosol"/>
    <property type="evidence" value="ECO:0007669"/>
    <property type="project" value="GOC"/>
</dbReference>
<dbReference type="Pfam" id="PF04100">
    <property type="entry name" value="Vps53_N"/>
    <property type="match status" value="1"/>
</dbReference>